<evidence type="ECO:0000256" key="2">
    <source>
        <dbReference type="ARBA" id="ARBA00004141"/>
    </source>
</evidence>
<evidence type="ECO:0000256" key="6">
    <source>
        <dbReference type="ARBA" id="ARBA00023136"/>
    </source>
</evidence>
<dbReference type="PANTHER" id="PTHR19317">
    <property type="entry name" value="PRENYLATED RAB ACCEPTOR 1-RELATED"/>
    <property type="match status" value="1"/>
</dbReference>
<accession>A0A8X8WI87</accession>
<evidence type="ECO:0000313" key="9">
    <source>
        <dbReference type="Proteomes" id="UP000298416"/>
    </source>
</evidence>
<comment type="function">
    <text evidence="1 7">May be involved in both secretory and endocytic intracellular trafficking in the endosomal/prevacuolar compartments.</text>
</comment>
<dbReference type="GO" id="GO:0005794">
    <property type="term" value="C:Golgi apparatus"/>
    <property type="evidence" value="ECO:0007669"/>
    <property type="project" value="TreeGrafter"/>
</dbReference>
<evidence type="ECO:0000256" key="7">
    <source>
        <dbReference type="RuleBase" id="RU363107"/>
    </source>
</evidence>
<keyword evidence="9" id="KW-1185">Reference proteome</keyword>
<name>A0A8X8WI87_SALSN</name>
<evidence type="ECO:0000256" key="1">
    <source>
        <dbReference type="ARBA" id="ARBA00002501"/>
    </source>
</evidence>
<evidence type="ECO:0000313" key="8">
    <source>
        <dbReference type="EMBL" id="KAG6395181.1"/>
    </source>
</evidence>
<feature type="transmembrane region" description="Helical" evidence="7">
    <location>
        <begin position="72"/>
        <end position="88"/>
    </location>
</feature>
<keyword evidence="6 7" id="KW-0472">Membrane</keyword>
<dbReference type="GO" id="GO:0005783">
    <property type="term" value="C:endoplasmic reticulum"/>
    <property type="evidence" value="ECO:0007669"/>
    <property type="project" value="UniProtKB-ARBA"/>
</dbReference>
<dbReference type="Proteomes" id="UP000298416">
    <property type="component" value="Unassembled WGS sequence"/>
</dbReference>
<reference evidence="8" key="1">
    <citation type="submission" date="2018-01" db="EMBL/GenBank/DDBJ databases">
        <authorList>
            <person name="Mao J.F."/>
        </authorList>
    </citation>
    <scope>NUCLEOTIDE SEQUENCE</scope>
    <source>
        <strain evidence="8">Huo1</strain>
        <tissue evidence="8">Leaf</tissue>
    </source>
</reference>
<comment type="subcellular location">
    <subcellularLocation>
        <location evidence="2 7">Membrane</location>
        <topology evidence="2 7">Multi-pass membrane protein</topology>
    </subcellularLocation>
</comment>
<feature type="transmembrane region" description="Helical" evidence="7">
    <location>
        <begin position="48"/>
        <end position="66"/>
    </location>
</feature>
<evidence type="ECO:0000256" key="5">
    <source>
        <dbReference type="ARBA" id="ARBA00022989"/>
    </source>
</evidence>
<gene>
    <name evidence="8" type="ORF">SASPL_145820</name>
</gene>
<comment type="caution">
    <text evidence="8">The sequence shown here is derived from an EMBL/GenBank/DDBJ whole genome shotgun (WGS) entry which is preliminary data.</text>
</comment>
<organism evidence="8">
    <name type="scientific">Salvia splendens</name>
    <name type="common">Scarlet sage</name>
    <dbReference type="NCBI Taxonomy" id="180675"/>
    <lineage>
        <taxon>Eukaryota</taxon>
        <taxon>Viridiplantae</taxon>
        <taxon>Streptophyta</taxon>
        <taxon>Embryophyta</taxon>
        <taxon>Tracheophyta</taxon>
        <taxon>Spermatophyta</taxon>
        <taxon>Magnoliopsida</taxon>
        <taxon>eudicotyledons</taxon>
        <taxon>Gunneridae</taxon>
        <taxon>Pentapetalae</taxon>
        <taxon>asterids</taxon>
        <taxon>lamiids</taxon>
        <taxon>Lamiales</taxon>
        <taxon>Lamiaceae</taxon>
        <taxon>Nepetoideae</taxon>
        <taxon>Mentheae</taxon>
        <taxon>Salviinae</taxon>
        <taxon>Salvia</taxon>
        <taxon>Salvia subgen. Calosphace</taxon>
        <taxon>core Calosphace</taxon>
    </lineage>
</organism>
<keyword evidence="5 7" id="KW-1133">Transmembrane helix</keyword>
<protein>
    <recommendedName>
        <fullName evidence="7">PRA1 family protein</fullName>
    </recommendedName>
</protein>
<sequence>MSTPAEPPVTTTSSSMLRPWPQFLDLSALSIPVSLSESTYRVTQNLRYFLPNYVVLTLIIFLLTLLTRPLSLLFFLCLFAAWVYLVLARDDPLTFLDYDIDQRYVIGFLAVATLGALFWSHVWMKLFVSLLIGAVLVLVHGVLRAPEDSIEDSPYGSLLNVVDSPRGGYASV</sequence>
<feature type="transmembrane region" description="Helical" evidence="7">
    <location>
        <begin position="126"/>
        <end position="143"/>
    </location>
</feature>
<feature type="transmembrane region" description="Helical" evidence="7">
    <location>
        <begin position="100"/>
        <end position="120"/>
    </location>
</feature>
<keyword evidence="7" id="KW-0813">Transport</keyword>
<dbReference type="GO" id="GO:0016192">
    <property type="term" value="P:vesicle-mediated transport"/>
    <property type="evidence" value="ECO:0007669"/>
    <property type="project" value="TreeGrafter"/>
</dbReference>
<dbReference type="InterPro" id="IPR004895">
    <property type="entry name" value="Prenylated_rab_accept_PRA1"/>
</dbReference>
<dbReference type="Pfam" id="PF03208">
    <property type="entry name" value="PRA1"/>
    <property type="match status" value="1"/>
</dbReference>
<dbReference type="EMBL" id="PNBA02000017">
    <property type="protein sequence ID" value="KAG6395181.1"/>
    <property type="molecule type" value="Genomic_DNA"/>
</dbReference>
<proteinExistence type="inferred from homology"/>
<keyword evidence="4 7" id="KW-0812">Transmembrane</keyword>
<dbReference type="PANTHER" id="PTHR19317:SF81">
    <property type="entry name" value="PRA1 FAMILY PROTEIN D"/>
    <property type="match status" value="1"/>
</dbReference>
<dbReference type="AlphaFoldDB" id="A0A8X8WI87"/>
<comment type="similarity">
    <text evidence="3 7">Belongs to the PRA1 family.</text>
</comment>
<evidence type="ECO:0000256" key="4">
    <source>
        <dbReference type="ARBA" id="ARBA00022692"/>
    </source>
</evidence>
<evidence type="ECO:0000256" key="3">
    <source>
        <dbReference type="ARBA" id="ARBA00006483"/>
    </source>
</evidence>
<reference evidence="8" key="2">
    <citation type="submission" date="2020-08" db="EMBL/GenBank/DDBJ databases">
        <title>Plant Genome Project.</title>
        <authorList>
            <person name="Zhang R.-G."/>
        </authorList>
    </citation>
    <scope>NUCLEOTIDE SEQUENCE</scope>
    <source>
        <strain evidence="8">Huo1</strain>
        <tissue evidence="8">Leaf</tissue>
    </source>
</reference>
<dbReference type="GO" id="GO:0016020">
    <property type="term" value="C:membrane"/>
    <property type="evidence" value="ECO:0007669"/>
    <property type="project" value="UniProtKB-SubCell"/>
</dbReference>
<dbReference type="OrthoDB" id="63113at2759"/>